<keyword evidence="6 11" id="KW-0820">tRNA-binding</keyword>
<feature type="coiled-coil region" evidence="12">
    <location>
        <begin position="418"/>
        <end position="445"/>
    </location>
</feature>
<dbReference type="Proteomes" id="UP000029964">
    <property type="component" value="Unassembled WGS sequence"/>
</dbReference>
<dbReference type="GO" id="GO:0071528">
    <property type="term" value="P:tRNA re-export from nucleus"/>
    <property type="evidence" value="ECO:0007669"/>
    <property type="project" value="UniProtKB-UniRule"/>
</dbReference>
<sequence>MEAQIEHAVGILGDPYSSQSLKEQAFDYLNQLKSDPQGWQTCTSLVVRTPRSPEVLRMACLEVVNYAVHTQGLDGASLAYLRDSLLQYVRQTYGPEPQQEVDPAHLQNKLTQTLTYLFVFLYQDGWQSFLDDFLELSGLSSNTDNVNGVIFYLRILSSIHDEIADMLLTRQSGEAKRNTDLKDQLRAQDIYKVADSWKQLLIRYSSNPTVVDLVLKVISKWVSWMDISLVVSQDMLNLLLPLVGNASQFNGDHRVRDAAIDTLTQISGKKMRAQDKVEMISFLNLREIVAELVATPALNEYKGTSQYDTDLAEAVANLVNTVISDIVRALEDSQITTDTRNLANQHLHSFLPFLLRFFSDEYDEVCSTVIPALTDLLTFLRKLGQLSQEYSDVLPPILNAIISKMRYDETATWGNEDEQTDEAEFQELRRKLQNLQKTIAAIDQSLYMGTLSNLVATTFQSLDQQGSGMDWRDLDLALYEMYLFGELALPNQGLGTKSQPSGEASERLVVMMKKMVESGISNLEHPAILLQYMEICVRYCVVFETNQEYIPVVLESFVRLVHHNHVRIKTRSWYLFHRFVKHLRAQVGNVAETVIQSIADLLPIKAEVPSEEADDDMSSDESDHSADALFTSQLYLFEAIGCIASTASTPADKQALYARSVMDPLFRDMEEHLPRAESGDTQAILQIHHIVMALGTLAHGFSDWTPGSNASGLRGPPDQAVSREFSRAAEAILIALNQLSTSAEVRTACRSAFSRLLGVLGSAVLPQLPQWIEGLLSQSSSKDEMAMFLRLLDQVVFGFKSEIYDVLNILLTPLLQRIFTGLAEPIVGTDDDIQLAELRREYLSFIQIILNNGLDGVLISQANQGSFETMVSSITDIAKALDHLGPSRLAFNVMARMSAIWGGRDVATISQNPTAPTGPPEPAIPGFDRFMIERFHSVCWDVMCNPNFRPQDAQSKQVLVEISLLEQVIYTKTGDSFIQHLQENQFRTHGVNGDEFLRSLTTSTDKKGFSNYLQTLLKSWQR</sequence>
<evidence type="ECO:0000256" key="12">
    <source>
        <dbReference type="SAM" id="Coils"/>
    </source>
</evidence>
<evidence type="ECO:0000313" key="15">
    <source>
        <dbReference type="EMBL" id="KFH48947.1"/>
    </source>
</evidence>
<dbReference type="InterPro" id="IPR013598">
    <property type="entry name" value="Exportin-1/Importin-b-like"/>
</dbReference>
<dbReference type="PANTHER" id="PTHR15952">
    <property type="entry name" value="EXPORTIN-T/LOS1"/>
    <property type="match status" value="1"/>
</dbReference>
<evidence type="ECO:0000256" key="10">
    <source>
        <dbReference type="ARBA" id="ARBA00025147"/>
    </source>
</evidence>
<protein>
    <recommendedName>
        <fullName evidence="3 11">Exportin-T</fullName>
    </recommendedName>
    <alternativeName>
        <fullName evidence="11">Exportin(tRNA)</fullName>
    </alternativeName>
    <alternativeName>
        <fullName evidence="11">tRNA exportin</fullName>
    </alternativeName>
</protein>
<evidence type="ECO:0000259" key="14">
    <source>
        <dbReference type="Pfam" id="PF19282"/>
    </source>
</evidence>
<name>A0A086THW5_HAPC1</name>
<dbReference type="GO" id="GO:0016363">
    <property type="term" value="C:nuclear matrix"/>
    <property type="evidence" value="ECO:0007669"/>
    <property type="project" value="TreeGrafter"/>
</dbReference>
<evidence type="ECO:0000256" key="2">
    <source>
        <dbReference type="ARBA" id="ARBA00009466"/>
    </source>
</evidence>
<dbReference type="InterPro" id="IPR016024">
    <property type="entry name" value="ARM-type_fold"/>
</dbReference>
<proteinExistence type="inferred from homology"/>
<dbReference type="EMBL" id="JPKY01000001">
    <property type="protein sequence ID" value="KFH48947.1"/>
    <property type="molecule type" value="Genomic_DNA"/>
</dbReference>
<dbReference type="OrthoDB" id="26399at2759"/>
<dbReference type="FunFam" id="1.25.10.10:FF:000355">
    <property type="entry name" value="Exportin-T"/>
    <property type="match status" value="1"/>
</dbReference>
<dbReference type="GO" id="GO:0005737">
    <property type="term" value="C:cytoplasm"/>
    <property type="evidence" value="ECO:0007669"/>
    <property type="project" value="UniProtKB-SubCell"/>
</dbReference>
<dbReference type="Gene3D" id="1.25.10.10">
    <property type="entry name" value="Leucine-rich Repeat Variant"/>
    <property type="match status" value="1"/>
</dbReference>
<evidence type="ECO:0000256" key="6">
    <source>
        <dbReference type="ARBA" id="ARBA00022555"/>
    </source>
</evidence>
<evidence type="ECO:0000256" key="3">
    <source>
        <dbReference type="ARBA" id="ARBA00018928"/>
    </source>
</evidence>
<evidence type="ECO:0000256" key="7">
    <source>
        <dbReference type="ARBA" id="ARBA00022694"/>
    </source>
</evidence>
<evidence type="ECO:0000256" key="8">
    <source>
        <dbReference type="ARBA" id="ARBA00022884"/>
    </source>
</evidence>
<dbReference type="PANTHER" id="PTHR15952:SF11">
    <property type="entry name" value="EXPORTIN-T"/>
    <property type="match status" value="1"/>
</dbReference>
<dbReference type="AlphaFoldDB" id="A0A086THW5"/>
<evidence type="ECO:0000313" key="16">
    <source>
        <dbReference type="Proteomes" id="UP000029964"/>
    </source>
</evidence>
<comment type="caution">
    <text evidence="15">The sequence shown here is derived from an EMBL/GenBank/DDBJ whole genome shotgun (WGS) entry which is preliminary data.</text>
</comment>
<keyword evidence="4 11" id="KW-0813">Transport</keyword>
<keyword evidence="16" id="KW-1185">Reference proteome</keyword>
<evidence type="ECO:0000256" key="4">
    <source>
        <dbReference type="ARBA" id="ARBA00022448"/>
    </source>
</evidence>
<keyword evidence="9 11" id="KW-0539">Nucleus</keyword>
<accession>A0A086THW5</accession>
<keyword evidence="5 11" id="KW-0963">Cytoplasm</keyword>
<dbReference type="GO" id="GO:0005643">
    <property type="term" value="C:nuclear pore"/>
    <property type="evidence" value="ECO:0007669"/>
    <property type="project" value="TreeGrafter"/>
</dbReference>
<comment type="function">
    <text evidence="10">tRNA nucleus export receptor which facilitates tRNA translocation across the nuclear pore complex. Involved in pre-tRNA splicing, probably by affecting the interaction of pre-tRNA with splicing endonuclease.</text>
</comment>
<dbReference type="InterPro" id="IPR011989">
    <property type="entry name" value="ARM-like"/>
</dbReference>
<organism evidence="15 16">
    <name type="scientific">Hapsidospora chrysogenum (strain ATCC 11550 / CBS 779.69 / DSM 880 / IAM 14645 / JCM 23072 / IMI 49137)</name>
    <name type="common">Acremonium chrysogenum</name>
    <dbReference type="NCBI Taxonomy" id="857340"/>
    <lineage>
        <taxon>Eukaryota</taxon>
        <taxon>Fungi</taxon>
        <taxon>Dikarya</taxon>
        <taxon>Ascomycota</taxon>
        <taxon>Pezizomycotina</taxon>
        <taxon>Sordariomycetes</taxon>
        <taxon>Hypocreomycetidae</taxon>
        <taxon>Hypocreales</taxon>
        <taxon>Bionectriaceae</taxon>
        <taxon>Hapsidospora</taxon>
    </lineage>
</organism>
<dbReference type="InterPro" id="IPR045546">
    <property type="entry name" value="Exportin-T_C"/>
</dbReference>
<dbReference type="SUPFAM" id="SSF48371">
    <property type="entry name" value="ARM repeat"/>
    <property type="match status" value="1"/>
</dbReference>
<gene>
    <name evidence="15" type="ORF">ACRE_000530</name>
</gene>
<dbReference type="InterPro" id="IPR040017">
    <property type="entry name" value="XPOT"/>
</dbReference>
<comment type="subcellular location">
    <subcellularLocation>
        <location evidence="1 11">Cytoplasm</location>
    </subcellularLocation>
    <subcellularLocation>
        <location evidence="11">Nucleus</location>
    </subcellularLocation>
    <text evidence="11">Shuttles between the nucleus and the cytoplasm.</text>
</comment>
<dbReference type="HOGENOM" id="CLU_004414_0_1_1"/>
<dbReference type="Pfam" id="PF19282">
    <property type="entry name" value="Exportin-T"/>
    <property type="match status" value="1"/>
</dbReference>
<dbReference type="Pfam" id="PF08389">
    <property type="entry name" value="Xpo1"/>
    <property type="match status" value="1"/>
</dbReference>
<keyword evidence="8 11" id="KW-0694">RNA-binding</keyword>
<dbReference type="GO" id="GO:0000049">
    <property type="term" value="F:tRNA binding"/>
    <property type="evidence" value="ECO:0007669"/>
    <property type="project" value="UniProtKB-UniRule"/>
</dbReference>
<dbReference type="GO" id="GO:0008033">
    <property type="term" value="P:tRNA processing"/>
    <property type="evidence" value="ECO:0007669"/>
    <property type="project" value="UniProtKB-KW"/>
</dbReference>
<reference evidence="16" key="1">
    <citation type="journal article" date="2014" name="Genome Announc.">
        <title>Genome sequence and annotation of Acremonium chrysogenum, producer of the beta-lactam antibiotic cephalosporin C.</title>
        <authorList>
            <person name="Terfehr D."/>
            <person name="Dahlmann T.A."/>
            <person name="Specht T."/>
            <person name="Zadra I."/>
            <person name="Kuernsteiner H."/>
            <person name="Kueck U."/>
        </authorList>
    </citation>
    <scope>NUCLEOTIDE SEQUENCE [LARGE SCALE GENOMIC DNA]</scope>
    <source>
        <strain evidence="16">ATCC 11550 / CBS 779.69 / DSM 880 / IAM 14645 / JCM 23072 / IMI 49137</strain>
    </source>
</reference>
<keyword evidence="12" id="KW-0175">Coiled coil</keyword>
<feature type="domain" description="Exportin-T C-terminal" evidence="14">
    <location>
        <begin position="338"/>
        <end position="1019"/>
    </location>
</feature>
<evidence type="ECO:0000256" key="1">
    <source>
        <dbReference type="ARBA" id="ARBA00004496"/>
    </source>
</evidence>
<keyword evidence="7" id="KW-0819">tRNA processing</keyword>
<dbReference type="STRING" id="857340.A0A086THW5"/>
<evidence type="ECO:0000256" key="5">
    <source>
        <dbReference type="ARBA" id="ARBA00022490"/>
    </source>
</evidence>
<evidence type="ECO:0000259" key="13">
    <source>
        <dbReference type="Pfam" id="PF08389"/>
    </source>
</evidence>
<dbReference type="GO" id="GO:0031267">
    <property type="term" value="F:small GTPase binding"/>
    <property type="evidence" value="ECO:0007669"/>
    <property type="project" value="InterPro"/>
</dbReference>
<evidence type="ECO:0000256" key="11">
    <source>
        <dbReference type="RuleBase" id="RU366037"/>
    </source>
</evidence>
<evidence type="ECO:0000256" key="9">
    <source>
        <dbReference type="ARBA" id="ARBA00023242"/>
    </source>
</evidence>
<feature type="domain" description="Exportin-1/Importin-beta-like" evidence="13">
    <location>
        <begin position="103"/>
        <end position="263"/>
    </location>
</feature>
<comment type="similarity">
    <text evidence="2 11">Belongs to the exportin family.</text>
</comment>